<feature type="compositionally biased region" description="Polar residues" evidence="2">
    <location>
        <begin position="319"/>
        <end position="330"/>
    </location>
</feature>
<proteinExistence type="predicted"/>
<dbReference type="Pfam" id="PF02585">
    <property type="entry name" value="PIG-L"/>
    <property type="match status" value="1"/>
</dbReference>
<dbReference type="PANTHER" id="PTHR12993">
    <property type="entry name" value="N-ACETYLGLUCOSAMINYL-PHOSPHATIDYLINOSITOL DE-N-ACETYLASE-RELATED"/>
    <property type="match status" value="1"/>
</dbReference>
<keyword evidence="1" id="KW-0862">Zinc</keyword>
<name>S2WEQ6_9ACTO</name>
<evidence type="ECO:0000313" key="3">
    <source>
        <dbReference type="EMBL" id="EPD26389.1"/>
    </source>
</evidence>
<dbReference type="GO" id="GO:0016137">
    <property type="term" value="P:glycoside metabolic process"/>
    <property type="evidence" value="ECO:0007669"/>
    <property type="project" value="UniProtKB-ARBA"/>
</dbReference>
<dbReference type="HOGENOM" id="CLU_049311_2_3_11"/>
<protein>
    <recommendedName>
        <fullName evidence="5">N-acetyl-1-D-myo-inositol-2-amino-2-deoxy-alpha-D-glucopyranoside deacetylase</fullName>
    </recommendedName>
</protein>
<evidence type="ECO:0008006" key="5">
    <source>
        <dbReference type="Google" id="ProtNLM"/>
    </source>
</evidence>
<dbReference type="InterPro" id="IPR024078">
    <property type="entry name" value="LmbE-like_dom_sf"/>
</dbReference>
<accession>S2WEQ6</accession>
<dbReference type="AlphaFoldDB" id="S2WEQ6"/>
<evidence type="ECO:0000256" key="1">
    <source>
        <dbReference type="ARBA" id="ARBA00022833"/>
    </source>
</evidence>
<dbReference type="OrthoDB" id="158614at2"/>
<evidence type="ECO:0000256" key="2">
    <source>
        <dbReference type="SAM" id="MobiDB-lite"/>
    </source>
</evidence>
<dbReference type="eggNOG" id="COG2120">
    <property type="taxonomic scope" value="Bacteria"/>
</dbReference>
<dbReference type="EMBL" id="AGWM01000012">
    <property type="protein sequence ID" value="EPD26389.1"/>
    <property type="molecule type" value="Genomic_DNA"/>
</dbReference>
<organism evidence="3 4">
    <name type="scientific">Actinotignum schaalii FB123-CNA-2</name>
    <dbReference type="NCBI Taxonomy" id="883067"/>
    <lineage>
        <taxon>Bacteria</taxon>
        <taxon>Bacillati</taxon>
        <taxon>Actinomycetota</taxon>
        <taxon>Actinomycetes</taxon>
        <taxon>Actinomycetales</taxon>
        <taxon>Actinomycetaceae</taxon>
        <taxon>Actinotignum</taxon>
    </lineage>
</organism>
<feature type="region of interest" description="Disordered" evidence="2">
    <location>
        <begin position="319"/>
        <end position="342"/>
    </location>
</feature>
<keyword evidence="4" id="KW-1185">Reference proteome</keyword>
<dbReference type="PANTHER" id="PTHR12993:SF26">
    <property type="entry name" value="1D-MYO-INOSITOL 2-ACETAMIDO-2-DEOXY-ALPHA-D-GLUCOPYRANOSIDE DEACETYLASE"/>
    <property type="match status" value="1"/>
</dbReference>
<reference evidence="3 4" key="1">
    <citation type="submission" date="2013-05" db="EMBL/GenBank/DDBJ databases">
        <title>The Genome Sequence of Actinobaculum schaalii FB123-CNA2.</title>
        <authorList>
            <consortium name="The Broad Institute Genomics Platform"/>
            <person name="Earl A."/>
            <person name="Ward D."/>
            <person name="Feldgarden M."/>
            <person name="Gevers D."/>
            <person name="Saerens B."/>
            <person name="Vaneechoutte M."/>
            <person name="Walker B."/>
            <person name="Young S."/>
            <person name="Zeng Q."/>
            <person name="Gargeya S."/>
            <person name="Fitzgerald M."/>
            <person name="Haas B."/>
            <person name="Abouelleil A."/>
            <person name="Allen A.W."/>
            <person name="Alvarado L."/>
            <person name="Arachchi H.M."/>
            <person name="Berlin A.M."/>
            <person name="Chapman S.B."/>
            <person name="Gainer-Dewar J."/>
            <person name="Goldberg J."/>
            <person name="Griggs A."/>
            <person name="Gujja S."/>
            <person name="Hansen M."/>
            <person name="Howarth C."/>
            <person name="Imamovic A."/>
            <person name="Ireland A."/>
            <person name="Larimer J."/>
            <person name="McCowan C."/>
            <person name="Murphy C."/>
            <person name="Pearson M."/>
            <person name="Poon T.W."/>
            <person name="Priest M."/>
            <person name="Roberts A."/>
            <person name="Saif S."/>
            <person name="Shea T."/>
            <person name="Sisk P."/>
            <person name="Sykes S."/>
            <person name="Wortman J."/>
            <person name="Nusbaum C."/>
            <person name="Birren B."/>
        </authorList>
    </citation>
    <scope>NUCLEOTIDE SEQUENCE [LARGE SCALE GENOMIC DNA]</scope>
    <source>
        <strain evidence="3 4">FB123-CNA-2</strain>
    </source>
</reference>
<dbReference type="GO" id="GO:0016811">
    <property type="term" value="F:hydrolase activity, acting on carbon-nitrogen (but not peptide) bonds, in linear amides"/>
    <property type="evidence" value="ECO:0007669"/>
    <property type="project" value="TreeGrafter"/>
</dbReference>
<dbReference type="RefSeq" id="WP_016443273.1">
    <property type="nucleotide sequence ID" value="NZ_KE150263.1"/>
</dbReference>
<dbReference type="SUPFAM" id="SSF102588">
    <property type="entry name" value="LmbE-like"/>
    <property type="match status" value="1"/>
</dbReference>
<dbReference type="PATRIC" id="fig|883067.3.peg.1641"/>
<evidence type="ECO:0000313" key="4">
    <source>
        <dbReference type="Proteomes" id="UP000014393"/>
    </source>
</evidence>
<dbReference type="Proteomes" id="UP000014393">
    <property type="component" value="Unassembled WGS sequence"/>
</dbReference>
<comment type="caution">
    <text evidence="3">The sequence shown here is derived from an EMBL/GenBank/DDBJ whole genome shotgun (WGS) entry which is preliminary data.</text>
</comment>
<gene>
    <name evidence="3" type="ORF">HMPREF9237_01671</name>
</gene>
<dbReference type="InterPro" id="IPR003737">
    <property type="entry name" value="GlcNAc_PI_deacetylase-related"/>
</dbReference>
<dbReference type="Gene3D" id="3.40.50.10320">
    <property type="entry name" value="LmbE-like"/>
    <property type="match status" value="1"/>
</dbReference>
<sequence>MSTPREFDGRVCNGAAARPWSWDPSGPLFARTLFLHAHPDDEAIQAGGLTALLTAAGHRVSILTCTRGEEGEAVPGILPAGAGEAELVARREAEITRARAILGVTDGFWLGTAPALASGAAPRRYRDSGMVWIAPGVAGPAPSAGPRAFSRAELSEEIADARALLAHVRPTVIIGYDAAASYGHPDHVRVHHLARALGRITGIPVLELASTPGQAGWCYRTAREHEATVVAALRCYASQLTVVERTDPALAGLPVIGAPDSGSAAVNAVCDTALTAVYSGEHRPEPDGEPAPQLLIRHVGGQLQELPLWPGLRPAEGASSFSIPESSVPATTAAAHSTPVAE</sequence>